<comment type="caution">
    <text evidence="2">The sequence shown here is derived from an EMBL/GenBank/DDBJ whole genome shotgun (WGS) entry which is preliminary data.</text>
</comment>
<dbReference type="PROSITE" id="PS51197">
    <property type="entry name" value="HTH_RRF2_2"/>
    <property type="match status" value="1"/>
</dbReference>
<keyword evidence="1" id="KW-0238">DNA-binding</keyword>
<protein>
    <submittedName>
        <fullName evidence="2">Rrf2 family transcriptional regulator</fullName>
    </submittedName>
</protein>
<reference evidence="2 3" key="1">
    <citation type="submission" date="2021-06" db="EMBL/GenBank/DDBJ databases">
        <title>Bacterium isolated from marine sediment.</title>
        <authorList>
            <person name="Zhu K.-L."/>
            <person name="Du Z.-J."/>
            <person name="Liang Q.-Y."/>
        </authorList>
    </citation>
    <scope>NUCLEOTIDE SEQUENCE [LARGE SCALE GENOMIC DNA]</scope>
    <source>
        <strain evidence="2 3">A346</strain>
    </source>
</reference>
<dbReference type="PANTHER" id="PTHR33221">
    <property type="entry name" value="WINGED HELIX-TURN-HELIX TRANSCRIPTIONAL REGULATOR, RRF2 FAMILY"/>
    <property type="match status" value="1"/>
</dbReference>
<organism evidence="2 3">
    <name type="scientific">Marinobacterium weihaiense</name>
    <dbReference type="NCBI Taxonomy" id="2851016"/>
    <lineage>
        <taxon>Bacteria</taxon>
        <taxon>Pseudomonadati</taxon>
        <taxon>Pseudomonadota</taxon>
        <taxon>Gammaproteobacteria</taxon>
        <taxon>Oceanospirillales</taxon>
        <taxon>Oceanospirillaceae</taxon>
        <taxon>Marinobacterium</taxon>
    </lineage>
</organism>
<keyword evidence="3" id="KW-1185">Reference proteome</keyword>
<evidence type="ECO:0000313" key="2">
    <source>
        <dbReference type="EMBL" id="MBV0931854.1"/>
    </source>
</evidence>
<evidence type="ECO:0000313" key="3">
    <source>
        <dbReference type="Proteomes" id="UP000755551"/>
    </source>
</evidence>
<sequence>MQLSRFTDYSLRVLFYVATNRERLATLGEIAGFYGISLEHLRKVVHALGKSGHLETFRGKKGGIRLAIAPSSINLGALIKQTEGEYPLIDCSIGPCCLVTSCSLQTVLAEAQRAFFSCLSGYTLDDLLDNPVMQQQLIATDEP</sequence>
<dbReference type="InterPro" id="IPR000944">
    <property type="entry name" value="Tscrpt_reg_Rrf2"/>
</dbReference>
<dbReference type="Proteomes" id="UP000755551">
    <property type="component" value="Unassembled WGS sequence"/>
</dbReference>
<proteinExistence type="predicted"/>
<accession>A0ABS6M6E9</accession>
<evidence type="ECO:0000256" key="1">
    <source>
        <dbReference type="ARBA" id="ARBA00023125"/>
    </source>
</evidence>
<dbReference type="Pfam" id="PF02082">
    <property type="entry name" value="Rrf2"/>
    <property type="match status" value="1"/>
</dbReference>
<dbReference type="NCBIfam" id="TIGR00738">
    <property type="entry name" value="rrf2_super"/>
    <property type="match status" value="1"/>
</dbReference>
<dbReference type="EMBL" id="JAHQZT010000001">
    <property type="protein sequence ID" value="MBV0931854.1"/>
    <property type="molecule type" value="Genomic_DNA"/>
</dbReference>
<dbReference type="RefSeq" id="WP_217333279.1">
    <property type="nucleotide sequence ID" value="NZ_JAHQZT010000001.1"/>
</dbReference>
<gene>
    <name evidence="2" type="ORF">KTN04_00680</name>
</gene>
<name>A0ABS6M6E9_9GAMM</name>
<dbReference type="PANTHER" id="PTHR33221:SF4">
    <property type="entry name" value="HTH-TYPE TRANSCRIPTIONAL REPRESSOR NSRR"/>
    <property type="match status" value="1"/>
</dbReference>